<evidence type="ECO:0000313" key="2">
    <source>
        <dbReference type="EMBL" id="KAG2537008.1"/>
    </source>
</evidence>
<proteinExistence type="predicted"/>
<keyword evidence="3" id="KW-1185">Reference proteome</keyword>
<evidence type="ECO:0000313" key="3">
    <source>
        <dbReference type="Proteomes" id="UP000823388"/>
    </source>
</evidence>
<gene>
    <name evidence="2" type="ORF">PVAP13_9NG247619</name>
</gene>
<organism evidence="2 3">
    <name type="scientific">Panicum virgatum</name>
    <name type="common">Blackwell switchgrass</name>
    <dbReference type="NCBI Taxonomy" id="38727"/>
    <lineage>
        <taxon>Eukaryota</taxon>
        <taxon>Viridiplantae</taxon>
        <taxon>Streptophyta</taxon>
        <taxon>Embryophyta</taxon>
        <taxon>Tracheophyta</taxon>
        <taxon>Spermatophyta</taxon>
        <taxon>Magnoliopsida</taxon>
        <taxon>Liliopsida</taxon>
        <taxon>Poales</taxon>
        <taxon>Poaceae</taxon>
        <taxon>PACMAD clade</taxon>
        <taxon>Panicoideae</taxon>
        <taxon>Panicodae</taxon>
        <taxon>Paniceae</taxon>
        <taxon>Panicinae</taxon>
        <taxon>Panicum</taxon>
        <taxon>Panicum sect. Hiantes</taxon>
    </lineage>
</organism>
<reference evidence="2" key="1">
    <citation type="submission" date="2020-05" db="EMBL/GenBank/DDBJ databases">
        <title>WGS assembly of Panicum virgatum.</title>
        <authorList>
            <person name="Lovell J.T."/>
            <person name="Jenkins J."/>
            <person name="Shu S."/>
            <person name="Juenger T.E."/>
            <person name="Schmutz J."/>
        </authorList>
    </citation>
    <scope>NUCLEOTIDE SEQUENCE</scope>
    <source>
        <strain evidence="2">AP13</strain>
    </source>
</reference>
<feature type="region of interest" description="Disordered" evidence="1">
    <location>
        <begin position="40"/>
        <end position="66"/>
    </location>
</feature>
<accession>A0A8T0MJS1</accession>
<name>A0A8T0MJS1_PANVG</name>
<dbReference type="AlphaFoldDB" id="A0A8T0MJS1"/>
<feature type="compositionally biased region" description="Basic and acidic residues" evidence="1">
    <location>
        <begin position="51"/>
        <end position="63"/>
    </location>
</feature>
<dbReference type="Proteomes" id="UP000823388">
    <property type="component" value="Chromosome 9N"/>
</dbReference>
<protein>
    <submittedName>
        <fullName evidence="2">Uncharacterized protein</fullName>
    </submittedName>
</protein>
<evidence type="ECO:0000256" key="1">
    <source>
        <dbReference type="SAM" id="MobiDB-lite"/>
    </source>
</evidence>
<sequence>MAFMLRPAACCCAIFHPNPQLPPAGARALRRAASSNPFARSYLPAVRPGGGRKEGRTGEEPPDLRISGRRRHGAAVLVTPSLPGAFCSIPLQSSTAFFTALARRSGAERAGWVELVVPDDCSALIL</sequence>
<dbReference type="EMBL" id="CM029054">
    <property type="protein sequence ID" value="KAG2537008.1"/>
    <property type="molecule type" value="Genomic_DNA"/>
</dbReference>
<comment type="caution">
    <text evidence="2">The sequence shown here is derived from an EMBL/GenBank/DDBJ whole genome shotgun (WGS) entry which is preliminary data.</text>
</comment>